<gene>
    <name evidence="2" type="ORF">Poly51_43370</name>
</gene>
<dbReference type="Proteomes" id="UP000318288">
    <property type="component" value="Unassembled WGS sequence"/>
</dbReference>
<dbReference type="RefSeq" id="WP_146459696.1">
    <property type="nucleotide sequence ID" value="NZ_SJPW01000005.1"/>
</dbReference>
<comment type="caution">
    <text evidence="2">The sequence shown here is derived from an EMBL/GenBank/DDBJ whole genome shotgun (WGS) entry which is preliminary data.</text>
</comment>
<protein>
    <submittedName>
        <fullName evidence="2">Uncharacterized protein</fullName>
    </submittedName>
</protein>
<keyword evidence="3" id="KW-1185">Reference proteome</keyword>
<sequence length="249" mass="27801">MVMTPRRPIALTPRRRLFLSVLLVGHLLAVVAPPLSFQARGPLGVSPVVDTALAPIHGYSQALYMDRGYAFFAPDPGPSHLFQAAIMSQDGTKKELMFPDLKQQQPRLLYHRHFMLSEFLNEIYHPPGPPPGLAEIDRDEAENWVRARARYEHVRQSIVRHLQSDHPGQDVAVRRIEHLIPDLIAFRQSPTPIDDPQLYRVMLDRPIGLPGQTGASDRVGDLVAPNRPPEAIPSPANGEPDREAVEVSP</sequence>
<organism evidence="2 3">
    <name type="scientific">Rubripirellula tenax</name>
    <dbReference type="NCBI Taxonomy" id="2528015"/>
    <lineage>
        <taxon>Bacteria</taxon>
        <taxon>Pseudomonadati</taxon>
        <taxon>Planctomycetota</taxon>
        <taxon>Planctomycetia</taxon>
        <taxon>Pirellulales</taxon>
        <taxon>Pirellulaceae</taxon>
        <taxon>Rubripirellula</taxon>
    </lineage>
</organism>
<feature type="compositionally biased region" description="Basic and acidic residues" evidence="1">
    <location>
        <begin position="239"/>
        <end position="249"/>
    </location>
</feature>
<accession>A0A5C6EMT8</accession>
<dbReference type="OrthoDB" id="276990at2"/>
<reference evidence="2 3" key="1">
    <citation type="submission" date="2019-02" db="EMBL/GenBank/DDBJ databases">
        <title>Deep-cultivation of Planctomycetes and their phenomic and genomic characterization uncovers novel biology.</title>
        <authorList>
            <person name="Wiegand S."/>
            <person name="Jogler M."/>
            <person name="Boedeker C."/>
            <person name="Pinto D."/>
            <person name="Vollmers J."/>
            <person name="Rivas-Marin E."/>
            <person name="Kohn T."/>
            <person name="Peeters S.H."/>
            <person name="Heuer A."/>
            <person name="Rast P."/>
            <person name="Oberbeckmann S."/>
            <person name="Bunk B."/>
            <person name="Jeske O."/>
            <person name="Meyerdierks A."/>
            <person name="Storesund J.E."/>
            <person name="Kallscheuer N."/>
            <person name="Luecker S."/>
            <person name="Lage O.M."/>
            <person name="Pohl T."/>
            <person name="Merkel B.J."/>
            <person name="Hornburger P."/>
            <person name="Mueller R.-W."/>
            <person name="Bruemmer F."/>
            <person name="Labrenz M."/>
            <person name="Spormann A.M."/>
            <person name="Op Den Camp H."/>
            <person name="Overmann J."/>
            <person name="Amann R."/>
            <person name="Jetten M.S.M."/>
            <person name="Mascher T."/>
            <person name="Medema M.H."/>
            <person name="Devos D.P."/>
            <person name="Kaster A.-K."/>
            <person name="Ovreas L."/>
            <person name="Rohde M."/>
            <person name="Galperin M.Y."/>
            <person name="Jogler C."/>
        </authorList>
    </citation>
    <scope>NUCLEOTIDE SEQUENCE [LARGE SCALE GENOMIC DNA]</scope>
    <source>
        <strain evidence="2 3">Poly51</strain>
    </source>
</reference>
<evidence type="ECO:0000313" key="3">
    <source>
        <dbReference type="Proteomes" id="UP000318288"/>
    </source>
</evidence>
<proteinExistence type="predicted"/>
<evidence type="ECO:0000256" key="1">
    <source>
        <dbReference type="SAM" id="MobiDB-lite"/>
    </source>
</evidence>
<dbReference type="EMBL" id="SJPW01000005">
    <property type="protein sequence ID" value="TWU51043.1"/>
    <property type="molecule type" value="Genomic_DNA"/>
</dbReference>
<feature type="region of interest" description="Disordered" evidence="1">
    <location>
        <begin position="210"/>
        <end position="249"/>
    </location>
</feature>
<dbReference type="AlphaFoldDB" id="A0A5C6EMT8"/>
<name>A0A5C6EMT8_9BACT</name>
<evidence type="ECO:0000313" key="2">
    <source>
        <dbReference type="EMBL" id="TWU51043.1"/>
    </source>
</evidence>